<reference evidence="2 4" key="2">
    <citation type="submission" date="2020-01" db="EMBL/GenBank/DDBJ databases">
        <title>Genome sequence of a 1,3-propanediol producer, Clostridium butyricum S3.</title>
        <authorList>
            <person name="Zhou J."/>
        </authorList>
    </citation>
    <scope>NUCLEOTIDE SEQUENCE [LARGE SCALE GENOMIC DNA]</scope>
    <source>
        <strain evidence="2 4">S3</strain>
    </source>
</reference>
<dbReference type="EMBL" id="WOFV02000065">
    <property type="protein sequence ID" value="NAS19292.1"/>
    <property type="molecule type" value="Genomic_DNA"/>
</dbReference>
<evidence type="ECO:0000313" key="1">
    <source>
        <dbReference type="EMBL" id="GEQ20878.1"/>
    </source>
</evidence>
<evidence type="ECO:0000313" key="3">
    <source>
        <dbReference type="Proteomes" id="UP000321089"/>
    </source>
</evidence>
<dbReference type="Proteomes" id="UP000474042">
    <property type="component" value="Unassembled WGS sequence"/>
</dbReference>
<proteinExistence type="predicted"/>
<evidence type="ECO:0000313" key="4">
    <source>
        <dbReference type="Proteomes" id="UP000474042"/>
    </source>
</evidence>
<accession>A0A512TLJ9</accession>
<dbReference type="InterPro" id="IPR036782">
    <property type="entry name" value="NE0471-like_N"/>
</dbReference>
<name>A0A512TLJ9_CLOBU</name>
<organism evidence="1 3">
    <name type="scientific">Clostridium butyricum</name>
    <dbReference type="NCBI Taxonomy" id="1492"/>
    <lineage>
        <taxon>Bacteria</taxon>
        <taxon>Bacillati</taxon>
        <taxon>Bacillota</taxon>
        <taxon>Clostridia</taxon>
        <taxon>Eubacteriales</taxon>
        <taxon>Clostridiaceae</taxon>
        <taxon>Clostridium</taxon>
    </lineage>
</organism>
<dbReference type="SUPFAM" id="SSF143880">
    <property type="entry name" value="NE0471 N-terminal domain-like"/>
    <property type="match status" value="1"/>
</dbReference>
<evidence type="ECO:0000313" key="2">
    <source>
        <dbReference type="EMBL" id="NAS19292.1"/>
    </source>
</evidence>
<reference evidence="1 3" key="1">
    <citation type="submission" date="2019-07" db="EMBL/GenBank/DDBJ databases">
        <title>Whole genome shotgun sequence of Clostridium butyricum NBRC 3858.</title>
        <authorList>
            <person name="Hosoyama A."/>
            <person name="Uohara A."/>
            <person name="Ohji S."/>
            <person name="Ichikawa N."/>
        </authorList>
    </citation>
    <scope>NUCLEOTIDE SEQUENCE [LARGE SCALE GENOMIC DNA]</scope>
    <source>
        <strain evidence="1 3">NBRC 3858</strain>
    </source>
</reference>
<dbReference type="AlphaFoldDB" id="A0A512TLJ9"/>
<dbReference type="Pfam" id="PF10387">
    <property type="entry name" value="DUF2442"/>
    <property type="match status" value="1"/>
</dbReference>
<dbReference type="Gene3D" id="3.30.2020.10">
    <property type="entry name" value="NE0471-like N-terminal domain"/>
    <property type="match status" value="1"/>
</dbReference>
<dbReference type="Proteomes" id="UP000321089">
    <property type="component" value="Unassembled WGS sequence"/>
</dbReference>
<dbReference type="RefSeq" id="WP_024039055.1">
    <property type="nucleotide sequence ID" value="NZ_BKBC01000014.1"/>
</dbReference>
<sequence>MNKGIYDSKVKINMPVKVLPLENYHLYIEYDDGKIINFDMNKLLNHPLFKPLKDKSLFDLVQINGSSISWPNDIDVCADSLYDL</sequence>
<comment type="caution">
    <text evidence="1">The sequence shown here is derived from an EMBL/GenBank/DDBJ whole genome shotgun (WGS) entry which is preliminary data.</text>
</comment>
<dbReference type="InterPro" id="IPR018841">
    <property type="entry name" value="DUF2442"/>
</dbReference>
<protein>
    <submittedName>
        <fullName evidence="2">DUF2442 domain-containing protein</fullName>
    </submittedName>
</protein>
<gene>
    <name evidence="1" type="ORF">CBU02nite_13840</name>
    <name evidence="2" type="ORF">GND98_015865</name>
</gene>
<dbReference type="EMBL" id="BKBC01000014">
    <property type="protein sequence ID" value="GEQ20878.1"/>
    <property type="molecule type" value="Genomic_DNA"/>
</dbReference>